<gene>
    <name evidence="2" type="ORF">BD410DRAFT_764658</name>
</gene>
<dbReference type="OrthoDB" id="3883941at2759"/>
<reference evidence="2 3" key="1">
    <citation type="submission" date="2018-06" db="EMBL/GenBank/DDBJ databases">
        <title>A transcriptomic atlas of mushroom development highlights an independent origin of complex multicellularity.</title>
        <authorList>
            <consortium name="DOE Joint Genome Institute"/>
            <person name="Krizsan K."/>
            <person name="Almasi E."/>
            <person name="Merenyi Z."/>
            <person name="Sahu N."/>
            <person name="Viragh M."/>
            <person name="Koszo T."/>
            <person name="Mondo S."/>
            <person name="Kiss B."/>
            <person name="Balint B."/>
            <person name="Kues U."/>
            <person name="Barry K."/>
            <person name="Hegedus J.C."/>
            <person name="Henrissat B."/>
            <person name="Johnson J."/>
            <person name="Lipzen A."/>
            <person name="Ohm R."/>
            <person name="Nagy I."/>
            <person name="Pangilinan J."/>
            <person name="Yan J."/>
            <person name="Xiong Y."/>
            <person name="Grigoriev I.V."/>
            <person name="Hibbett D.S."/>
            <person name="Nagy L.G."/>
        </authorList>
    </citation>
    <scope>NUCLEOTIDE SEQUENCE [LARGE SCALE GENOMIC DNA]</scope>
    <source>
        <strain evidence="2 3">SZMC22713</strain>
    </source>
</reference>
<evidence type="ECO:0000256" key="1">
    <source>
        <dbReference type="SAM" id="MobiDB-lite"/>
    </source>
</evidence>
<organism evidence="2 3">
    <name type="scientific">Rickenella mellea</name>
    <dbReference type="NCBI Taxonomy" id="50990"/>
    <lineage>
        <taxon>Eukaryota</taxon>
        <taxon>Fungi</taxon>
        <taxon>Dikarya</taxon>
        <taxon>Basidiomycota</taxon>
        <taxon>Agaricomycotina</taxon>
        <taxon>Agaricomycetes</taxon>
        <taxon>Hymenochaetales</taxon>
        <taxon>Rickenellaceae</taxon>
        <taxon>Rickenella</taxon>
    </lineage>
</organism>
<sequence length="355" mass="38410">MLSRATTIRANAPSLRRVAGRRVCQRFQSNSAQLGNSSSTHFAAGVAGGAVVLVAGYTWYHYSGLKDAVQTSKQVKAYFESAKDKVIVAARENTPRAGEALAKLRSVAKSYAGFIPGAGTYVDTTFDTLDELRETHGEEMDKILQGANEELVEVVQKGGADATTAAKVFDVIKRRIGELQQLGLKVGGDVLDKNPKVKEKLGNGYEEFKKLAESSGPEAKKIFDDTSNQIKDMMSNGLNAESLENARQLLKEKSSQIQKMAMAAGATGASSISGGWDKLQEFVKAVPGGEEELKKVPHIKDFMEVASQRGEDAKALAKETYQDILKVLEEKGQKAKKLSEKTKSEAKDAKDSKSD</sequence>
<accession>A0A4Y7QG90</accession>
<protein>
    <submittedName>
        <fullName evidence="2">Uncharacterized protein</fullName>
    </submittedName>
</protein>
<dbReference type="VEuPathDB" id="FungiDB:BD410DRAFT_764658"/>
<feature type="region of interest" description="Disordered" evidence="1">
    <location>
        <begin position="332"/>
        <end position="355"/>
    </location>
</feature>
<evidence type="ECO:0000313" key="3">
    <source>
        <dbReference type="Proteomes" id="UP000294933"/>
    </source>
</evidence>
<name>A0A4Y7QG90_9AGAM</name>
<evidence type="ECO:0000313" key="2">
    <source>
        <dbReference type="EMBL" id="TDL26218.1"/>
    </source>
</evidence>
<dbReference type="EMBL" id="ML170162">
    <property type="protein sequence ID" value="TDL26218.1"/>
    <property type="molecule type" value="Genomic_DNA"/>
</dbReference>
<proteinExistence type="predicted"/>
<dbReference type="STRING" id="50990.A0A4Y7QG90"/>
<keyword evidence="3" id="KW-1185">Reference proteome</keyword>
<dbReference type="Proteomes" id="UP000294933">
    <property type="component" value="Unassembled WGS sequence"/>
</dbReference>
<dbReference type="AlphaFoldDB" id="A0A4Y7QG90"/>